<dbReference type="AlphaFoldDB" id="A0AAV0AZV2"/>
<feature type="compositionally biased region" description="Polar residues" evidence="1">
    <location>
        <begin position="371"/>
        <end position="386"/>
    </location>
</feature>
<gene>
    <name evidence="2" type="ORF">PPACK8108_LOCUS10310</name>
</gene>
<evidence type="ECO:0000313" key="3">
    <source>
        <dbReference type="Proteomes" id="UP001153365"/>
    </source>
</evidence>
<sequence>MVNRGIGFNSGIRFFLDHNYSSAYDPPVSSRVFQCLTLLLICETCRPVIRDLEPARGLGLECDREAEDEDEDVDDNEEHDFQDTTCQNPAESHDLISGNKAQESFDAYKSAQDSFATERVTEEASLRNTILKNQIAVASESEHRNTPESNDTGLSAIPEATEQSKTDSTGRSRRRGSRNGSGSTRGVSAFNPQSYRHSSNSTSNSILRSNYSSDQVPPPTTNPNSSGSSGGPCGGNYVCVIADPSTIPTSPPGTSLQTETSVAPEDSASQAARRQLMIKQTSYLQPSRVAEEMEVVKSEINPGQDDQLDQGSTEPEPNMSLMGNASVDQSGEQEILVGDRNGNEDLRLGSRRGPNNVLERIARVFNKKNDGSSQASETQRRLSPSTREVEITMIESDYSLDVSPDGEDDEEDGGKNDGEGAVEDMTREDEERLLDSDAARWARLTRVDEVNGYNGEDAGSRIRNRMSLIVEKEKVQEHLRRDMHNWIED</sequence>
<dbReference type="EMBL" id="CALTRL010002308">
    <property type="protein sequence ID" value="CAH7675318.1"/>
    <property type="molecule type" value="Genomic_DNA"/>
</dbReference>
<protein>
    <submittedName>
        <fullName evidence="2">Expressed protein</fullName>
    </submittedName>
</protein>
<accession>A0AAV0AZV2</accession>
<name>A0AAV0AZV2_PHAPC</name>
<feature type="compositionally biased region" description="Polar residues" evidence="1">
    <location>
        <begin position="309"/>
        <end position="318"/>
    </location>
</feature>
<proteinExistence type="predicted"/>
<comment type="caution">
    <text evidence="2">The sequence shown here is derived from an EMBL/GenBank/DDBJ whole genome shotgun (WGS) entry which is preliminary data.</text>
</comment>
<reference evidence="2" key="1">
    <citation type="submission" date="2022-06" db="EMBL/GenBank/DDBJ databases">
        <authorList>
            <consortium name="SYNGENTA / RWTH Aachen University"/>
        </authorList>
    </citation>
    <scope>NUCLEOTIDE SEQUENCE</scope>
</reference>
<feature type="compositionally biased region" description="Low complexity" evidence="1">
    <location>
        <begin position="194"/>
        <end position="210"/>
    </location>
</feature>
<feature type="region of interest" description="Disordered" evidence="1">
    <location>
        <begin position="66"/>
        <end position="93"/>
    </location>
</feature>
<dbReference type="Proteomes" id="UP001153365">
    <property type="component" value="Unassembled WGS sequence"/>
</dbReference>
<keyword evidence="3" id="KW-1185">Reference proteome</keyword>
<organism evidence="2 3">
    <name type="scientific">Phakopsora pachyrhizi</name>
    <name type="common">Asian soybean rust disease fungus</name>
    <dbReference type="NCBI Taxonomy" id="170000"/>
    <lineage>
        <taxon>Eukaryota</taxon>
        <taxon>Fungi</taxon>
        <taxon>Dikarya</taxon>
        <taxon>Basidiomycota</taxon>
        <taxon>Pucciniomycotina</taxon>
        <taxon>Pucciniomycetes</taxon>
        <taxon>Pucciniales</taxon>
        <taxon>Phakopsoraceae</taxon>
        <taxon>Phakopsora</taxon>
    </lineage>
</organism>
<feature type="compositionally biased region" description="Acidic residues" evidence="1">
    <location>
        <begin position="66"/>
        <end position="80"/>
    </location>
</feature>
<feature type="region of interest" description="Disordered" evidence="1">
    <location>
        <begin position="137"/>
        <end position="231"/>
    </location>
</feature>
<evidence type="ECO:0000313" key="2">
    <source>
        <dbReference type="EMBL" id="CAH7675318.1"/>
    </source>
</evidence>
<evidence type="ECO:0000256" key="1">
    <source>
        <dbReference type="SAM" id="MobiDB-lite"/>
    </source>
</evidence>
<feature type="region of interest" description="Disordered" evidence="1">
    <location>
        <begin position="299"/>
        <end position="318"/>
    </location>
</feature>
<feature type="region of interest" description="Disordered" evidence="1">
    <location>
        <begin position="368"/>
        <end position="435"/>
    </location>
</feature>